<dbReference type="InterPro" id="IPR051198">
    <property type="entry name" value="BchE-like"/>
</dbReference>
<keyword evidence="4" id="KW-0408">Iron</keyword>
<evidence type="ECO:0000256" key="2">
    <source>
        <dbReference type="ARBA" id="ARBA00022691"/>
    </source>
</evidence>
<dbReference type="InterPro" id="IPR007197">
    <property type="entry name" value="rSAM"/>
</dbReference>
<dbReference type="Gene3D" id="3.80.30.20">
    <property type="entry name" value="tm_1862 like domain"/>
    <property type="match status" value="1"/>
</dbReference>
<proteinExistence type="predicted"/>
<evidence type="ECO:0000313" key="8">
    <source>
        <dbReference type="Proteomes" id="UP000178367"/>
    </source>
</evidence>
<dbReference type="GO" id="GO:0046872">
    <property type="term" value="F:metal ion binding"/>
    <property type="evidence" value="ECO:0007669"/>
    <property type="project" value="UniProtKB-KW"/>
</dbReference>
<evidence type="ECO:0000256" key="5">
    <source>
        <dbReference type="ARBA" id="ARBA00023014"/>
    </source>
</evidence>
<evidence type="ECO:0000256" key="4">
    <source>
        <dbReference type="ARBA" id="ARBA00023004"/>
    </source>
</evidence>
<dbReference type="InterPro" id="IPR023404">
    <property type="entry name" value="rSAM_horseshoe"/>
</dbReference>
<accession>A0A1F5SIG1</accession>
<dbReference type="STRING" id="1797994.A2227_02535"/>
<dbReference type="SUPFAM" id="SSF102114">
    <property type="entry name" value="Radical SAM enzymes"/>
    <property type="match status" value="1"/>
</dbReference>
<dbReference type="InterPro" id="IPR058240">
    <property type="entry name" value="rSAM_sf"/>
</dbReference>
<organism evidence="7 8">
    <name type="scientific">Candidatus Falkowbacteria bacterium RIFOXYA2_FULL_47_19</name>
    <dbReference type="NCBI Taxonomy" id="1797994"/>
    <lineage>
        <taxon>Bacteria</taxon>
        <taxon>Candidatus Falkowiibacteriota</taxon>
    </lineage>
</organism>
<feature type="domain" description="Radical SAM core" evidence="6">
    <location>
        <begin position="82"/>
        <end position="315"/>
    </location>
</feature>
<evidence type="ECO:0000256" key="1">
    <source>
        <dbReference type="ARBA" id="ARBA00001966"/>
    </source>
</evidence>
<dbReference type="CDD" id="cd01335">
    <property type="entry name" value="Radical_SAM"/>
    <property type="match status" value="1"/>
</dbReference>
<protein>
    <recommendedName>
        <fullName evidence="6">Radical SAM core domain-containing protein</fullName>
    </recommendedName>
</protein>
<reference evidence="7 8" key="1">
    <citation type="journal article" date="2016" name="Nat. Commun.">
        <title>Thousands of microbial genomes shed light on interconnected biogeochemical processes in an aquifer system.</title>
        <authorList>
            <person name="Anantharaman K."/>
            <person name="Brown C.T."/>
            <person name="Hug L.A."/>
            <person name="Sharon I."/>
            <person name="Castelle C.J."/>
            <person name="Probst A.J."/>
            <person name="Thomas B.C."/>
            <person name="Singh A."/>
            <person name="Wilkins M.J."/>
            <person name="Karaoz U."/>
            <person name="Brodie E.L."/>
            <person name="Williams K.H."/>
            <person name="Hubbard S.S."/>
            <person name="Banfield J.F."/>
        </authorList>
    </citation>
    <scope>NUCLEOTIDE SEQUENCE [LARGE SCALE GENOMIC DNA]</scope>
</reference>
<keyword evidence="2" id="KW-0949">S-adenosyl-L-methionine</keyword>
<dbReference type="Proteomes" id="UP000178367">
    <property type="component" value="Unassembled WGS sequence"/>
</dbReference>
<comment type="cofactor">
    <cofactor evidence="1">
        <name>[4Fe-4S] cluster</name>
        <dbReference type="ChEBI" id="CHEBI:49883"/>
    </cofactor>
</comment>
<comment type="caution">
    <text evidence="7">The sequence shown here is derived from an EMBL/GenBank/DDBJ whole genome shotgun (WGS) entry which is preliminary data.</text>
</comment>
<dbReference type="AlphaFoldDB" id="A0A1F5SIG1"/>
<dbReference type="GO" id="GO:0051536">
    <property type="term" value="F:iron-sulfur cluster binding"/>
    <property type="evidence" value="ECO:0007669"/>
    <property type="project" value="UniProtKB-KW"/>
</dbReference>
<name>A0A1F5SIG1_9BACT</name>
<evidence type="ECO:0000256" key="3">
    <source>
        <dbReference type="ARBA" id="ARBA00022723"/>
    </source>
</evidence>
<dbReference type="EMBL" id="MFGB01000017">
    <property type="protein sequence ID" value="OGF26071.1"/>
    <property type="molecule type" value="Genomic_DNA"/>
</dbReference>
<dbReference type="SMART" id="SM00729">
    <property type="entry name" value="Elp3"/>
    <property type="match status" value="1"/>
</dbReference>
<dbReference type="SFLD" id="SFLDS00029">
    <property type="entry name" value="Radical_SAM"/>
    <property type="match status" value="1"/>
</dbReference>
<gene>
    <name evidence="7" type="ORF">A2227_02535</name>
</gene>
<keyword evidence="3" id="KW-0479">Metal-binding</keyword>
<dbReference type="Pfam" id="PF04055">
    <property type="entry name" value="Radical_SAM"/>
    <property type="match status" value="1"/>
</dbReference>
<evidence type="ECO:0000259" key="6">
    <source>
        <dbReference type="PROSITE" id="PS51918"/>
    </source>
</evidence>
<sequence length="387" mass="45290">MGEGEEPLRRLYESIINKKIDLNIPNIFQKQNGKIKRPSEYFFAESLDNLPFPDYRLKNSYLFIRGHNEIIKIPEEALKKRKFFGNSFLFYGQRGCNFSCTYCSNSLYHKLARDSKHKWHRLASPQRIKKELKTHLANLPFVNHIAINDDNFLVRNAEEIKNIASFINKDLGLTFTINATPPFVTEEKISLLVNYGLRGISFGVQSGSERILKKIYKRFVTNEQVIKAANIVSSFKDRGLKADYGFILDNPYEDNNDWRDSLKLWLSLPQPKTLSLYTLEFFPGTAIAERALKDGILPSLRSEFNKDYRRDIKYNYANSLFYFNTINIPKCINKLFMSDFMVKSRVTLPLRIIINRYPIDFAIRLINKSKYEFRKLLNLFHAKTKNA</sequence>
<dbReference type="GO" id="GO:0003824">
    <property type="term" value="F:catalytic activity"/>
    <property type="evidence" value="ECO:0007669"/>
    <property type="project" value="InterPro"/>
</dbReference>
<dbReference type="InterPro" id="IPR006638">
    <property type="entry name" value="Elp3/MiaA/NifB-like_rSAM"/>
</dbReference>
<evidence type="ECO:0000313" key="7">
    <source>
        <dbReference type="EMBL" id="OGF26071.1"/>
    </source>
</evidence>
<dbReference type="SFLD" id="SFLDG01082">
    <property type="entry name" value="B12-binding_domain_containing"/>
    <property type="match status" value="1"/>
</dbReference>
<dbReference type="PANTHER" id="PTHR43409">
    <property type="entry name" value="ANAEROBIC MAGNESIUM-PROTOPORPHYRIN IX MONOMETHYL ESTER CYCLASE-RELATED"/>
    <property type="match status" value="1"/>
</dbReference>
<dbReference type="PROSITE" id="PS51918">
    <property type="entry name" value="RADICAL_SAM"/>
    <property type="match status" value="1"/>
</dbReference>
<keyword evidence="5" id="KW-0411">Iron-sulfur</keyword>